<accession>A0AAD9CSV3</accession>
<name>A0AAD9CSV3_DISEL</name>
<comment type="caution">
    <text evidence="2">The sequence shown here is derived from an EMBL/GenBank/DDBJ whole genome shotgun (WGS) entry which is preliminary data.</text>
</comment>
<dbReference type="EMBL" id="JASDAP010000003">
    <property type="protein sequence ID" value="KAK1905009.1"/>
    <property type="molecule type" value="Genomic_DNA"/>
</dbReference>
<organism evidence="2 3">
    <name type="scientific">Dissostichus eleginoides</name>
    <name type="common">Patagonian toothfish</name>
    <name type="synonym">Dissostichus amissus</name>
    <dbReference type="NCBI Taxonomy" id="100907"/>
    <lineage>
        <taxon>Eukaryota</taxon>
        <taxon>Metazoa</taxon>
        <taxon>Chordata</taxon>
        <taxon>Craniata</taxon>
        <taxon>Vertebrata</taxon>
        <taxon>Euteleostomi</taxon>
        <taxon>Actinopterygii</taxon>
        <taxon>Neopterygii</taxon>
        <taxon>Teleostei</taxon>
        <taxon>Neoteleostei</taxon>
        <taxon>Acanthomorphata</taxon>
        <taxon>Eupercaria</taxon>
        <taxon>Perciformes</taxon>
        <taxon>Notothenioidei</taxon>
        <taxon>Nototheniidae</taxon>
        <taxon>Dissostichus</taxon>
    </lineage>
</organism>
<keyword evidence="3" id="KW-1185">Reference proteome</keyword>
<feature type="region of interest" description="Disordered" evidence="1">
    <location>
        <begin position="1"/>
        <end position="36"/>
    </location>
</feature>
<evidence type="ECO:0000256" key="1">
    <source>
        <dbReference type="SAM" id="MobiDB-lite"/>
    </source>
</evidence>
<reference evidence="2" key="1">
    <citation type="submission" date="2023-04" db="EMBL/GenBank/DDBJ databases">
        <title>Chromosome-level genome of Chaenocephalus aceratus.</title>
        <authorList>
            <person name="Park H."/>
        </authorList>
    </citation>
    <scope>NUCLEOTIDE SEQUENCE</scope>
    <source>
        <strain evidence="2">DE</strain>
        <tissue evidence="2">Muscle</tissue>
    </source>
</reference>
<dbReference type="Proteomes" id="UP001228049">
    <property type="component" value="Unassembled WGS sequence"/>
</dbReference>
<evidence type="ECO:0000313" key="2">
    <source>
        <dbReference type="EMBL" id="KAK1905009.1"/>
    </source>
</evidence>
<feature type="compositionally biased region" description="Polar residues" evidence="1">
    <location>
        <begin position="10"/>
        <end position="22"/>
    </location>
</feature>
<dbReference type="AlphaFoldDB" id="A0AAD9CSV3"/>
<proteinExistence type="predicted"/>
<gene>
    <name evidence="2" type="ORF">KUDE01_012192</name>
</gene>
<sequence>MEETAVTLMDNKQSSRITQENSGFGGEPHTEGTAGRDFHMEDQCVSESQEVDLSFNVSSHNPEVPAFQPNGVQVEENCEEIKIQPSPQHQIVGTEESLPDIPVNLNEICSPNTTESGLQTEKNMHSLEVVSLLMKRKQN</sequence>
<protein>
    <submittedName>
        <fullName evidence="2">Replicase polyprotein 1a</fullName>
    </submittedName>
</protein>
<evidence type="ECO:0000313" key="3">
    <source>
        <dbReference type="Proteomes" id="UP001228049"/>
    </source>
</evidence>